<evidence type="ECO:0000256" key="5">
    <source>
        <dbReference type="SAM" id="Phobius"/>
    </source>
</evidence>
<dbReference type="PIRSF" id="PIRSF006060">
    <property type="entry name" value="AA_transporter"/>
    <property type="match status" value="1"/>
</dbReference>
<keyword evidence="7" id="KW-1185">Reference proteome</keyword>
<evidence type="ECO:0000313" key="7">
    <source>
        <dbReference type="Proteomes" id="UP000242850"/>
    </source>
</evidence>
<accession>A0A1H5U5S9</accession>
<feature type="transmembrane region" description="Helical" evidence="5">
    <location>
        <begin position="164"/>
        <end position="182"/>
    </location>
</feature>
<dbReference type="Proteomes" id="UP000242850">
    <property type="component" value="Unassembled WGS sequence"/>
</dbReference>
<sequence length="443" mass="47129">MEARKLETYEEKESLKKELGLLEAIALVIGIVIGSGIFFKPAIVSKNAGAPGLGILAWIVGGIITIAAGLTVAEIAAAIPKTGGLYAYLKELYGDIWAFLLGWVQVMVYFPGGMAALAIVFATQATTFIPMTEVQQKLLAIFMVFLLSAANIISTKFGGKIQTIATIGKLVPIFVIAFFGLVKGTAHGFTPMVSPESTAGGFGLAVLGTLWAYDGWINVGSIAGELKNPARDLPRAIIIGLGLVLVAYLSVNLAVLNVLPFNQVVASKKAASDAAQVLFGGFGASFVSLGILVSIFGALNGYVLTSSRVPYAMAEEGMFPFKSFFGKLSEKSGTPVNSIIFMFVLSTVYILTGSFDTLTDLVVFVLWIFFTMAVAGIFVLRKKFSHIKTSYRVPLYPITPIIGIAGGLFILISTITSSTQRALLGIALTLVGIPVYMYLKKKN</sequence>
<dbReference type="Gene3D" id="1.20.1740.10">
    <property type="entry name" value="Amino acid/polyamine transporter I"/>
    <property type="match status" value="1"/>
</dbReference>
<dbReference type="PANTHER" id="PTHR11785">
    <property type="entry name" value="AMINO ACID TRANSPORTER"/>
    <property type="match status" value="1"/>
</dbReference>
<feature type="transmembrane region" description="Helical" evidence="5">
    <location>
        <begin position="134"/>
        <end position="152"/>
    </location>
</feature>
<proteinExistence type="predicted"/>
<dbReference type="EMBL" id="FNUK01000008">
    <property type="protein sequence ID" value="SEF70452.1"/>
    <property type="molecule type" value="Genomic_DNA"/>
</dbReference>
<dbReference type="OrthoDB" id="3181223at2"/>
<feature type="transmembrane region" description="Helical" evidence="5">
    <location>
        <begin position="55"/>
        <end position="79"/>
    </location>
</feature>
<feature type="transmembrane region" description="Helical" evidence="5">
    <location>
        <begin position="336"/>
        <end position="355"/>
    </location>
</feature>
<feature type="transmembrane region" description="Helical" evidence="5">
    <location>
        <begin position="100"/>
        <end position="122"/>
    </location>
</feature>
<dbReference type="PANTHER" id="PTHR11785:SF512">
    <property type="entry name" value="SOBREMESA, ISOFORM B"/>
    <property type="match status" value="1"/>
</dbReference>
<feature type="transmembrane region" description="Helical" evidence="5">
    <location>
        <begin position="393"/>
        <end position="416"/>
    </location>
</feature>
<dbReference type="GO" id="GO:0016020">
    <property type="term" value="C:membrane"/>
    <property type="evidence" value="ECO:0007669"/>
    <property type="project" value="UniProtKB-SubCell"/>
</dbReference>
<keyword evidence="4 5" id="KW-0472">Membrane</keyword>
<organism evidence="6 7">
    <name type="scientific">Caloramator fervidus</name>
    <dbReference type="NCBI Taxonomy" id="29344"/>
    <lineage>
        <taxon>Bacteria</taxon>
        <taxon>Bacillati</taxon>
        <taxon>Bacillota</taxon>
        <taxon>Clostridia</taxon>
        <taxon>Eubacteriales</taxon>
        <taxon>Clostridiaceae</taxon>
        <taxon>Caloramator</taxon>
    </lineage>
</organism>
<dbReference type="RefSeq" id="WP_103895790.1">
    <property type="nucleotide sequence ID" value="NZ_FNUK01000008.1"/>
</dbReference>
<reference evidence="7" key="1">
    <citation type="submission" date="2016-10" db="EMBL/GenBank/DDBJ databases">
        <authorList>
            <person name="Varghese N."/>
            <person name="Submissions S."/>
        </authorList>
    </citation>
    <scope>NUCLEOTIDE SEQUENCE [LARGE SCALE GENOMIC DNA]</scope>
    <source>
        <strain evidence="7">DSM 5463</strain>
    </source>
</reference>
<feature type="transmembrane region" description="Helical" evidence="5">
    <location>
        <begin position="279"/>
        <end position="303"/>
    </location>
</feature>
<dbReference type="FunFam" id="1.20.1740.10:FF:000051">
    <property type="entry name" value="Amino acid permease"/>
    <property type="match status" value="1"/>
</dbReference>
<dbReference type="GO" id="GO:0015179">
    <property type="term" value="F:L-amino acid transmembrane transporter activity"/>
    <property type="evidence" value="ECO:0007669"/>
    <property type="project" value="TreeGrafter"/>
</dbReference>
<dbReference type="AlphaFoldDB" id="A0A1H5U5S9"/>
<feature type="transmembrane region" description="Helical" evidence="5">
    <location>
        <begin position="422"/>
        <end position="439"/>
    </location>
</feature>
<evidence type="ECO:0000313" key="6">
    <source>
        <dbReference type="EMBL" id="SEF70452.1"/>
    </source>
</evidence>
<feature type="transmembrane region" description="Helical" evidence="5">
    <location>
        <begin position="361"/>
        <end position="381"/>
    </location>
</feature>
<gene>
    <name evidence="6" type="ORF">SAMN05660865_00791</name>
</gene>
<evidence type="ECO:0000256" key="3">
    <source>
        <dbReference type="ARBA" id="ARBA00022989"/>
    </source>
</evidence>
<comment type="subcellular location">
    <subcellularLocation>
        <location evidence="1">Membrane</location>
        <topology evidence="1">Multi-pass membrane protein</topology>
    </subcellularLocation>
</comment>
<dbReference type="InterPro" id="IPR050598">
    <property type="entry name" value="AminoAcid_Transporter"/>
</dbReference>
<evidence type="ECO:0000256" key="2">
    <source>
        <dbReference type="ARBA" id="ARBA00022692"/>
    </source>
</evidence>
<keyword evidence="2 5" id="KW-0812">Transmembrane</keyword>
<dbReference type="Pfam" id="PF13520">
    <property type="entry name" value="AA_permease_2"/>
    <property type="match status" value="1"/>
</dbReference>
<protein>
    <submittedName>
        <fullName evidence="6">Serine/threonine exchange transporter, LAT family (TC 2.A.3.8.12)</fullName>
    </submittedName>
</protein>
<feature type="transmembrane region" description="Helical" evidence="5">
    <location>
        <begin position="202"/>
        <end position="224"/>
    </location>
</feature>
<keyword evidence="3 5" id="KW-1133">Transmembrane helix</keyword>
<feature type="transmembrane region" description="Helical" evidence="5">
    <location>
        <begin position="236"/>
        <end position="259"/>
    </location>
</feature>
<evidence type="ECO:0000256" key="1">
    <source>
        <dbReference type="ARBA" id="ARBA00004141"/>
    </source>
</evidence>
<name>A0A1H5U5S9_9CLOT</name>
<feature type="transmembrane region" description="Helical" evidence="5">
    <location>
        <begin position="21"/>
        <end position="43"/>
    </location>
</feature>
<dbReference type="InterPro" id="IPR002293">
    <property type="entry name" value="AA/rel_permease1"/>
</dbReference>
<evidence type="ECO:0000256" key="4">
    <source>
        <dbReference type="ARBA" id="ARBA00023136"/>
    </source>
</evidence>